<dbReference type="GO" id="GO:0016491">
    <property type="term" value="F:oxidoreductase activity"/>
    <property type="evidence" value="ECO:0007669"/>
    <property type="project" value="UniProtKB-KW"/>
</dbReference>
<evidence type="ECO:0000256" key="1">
    <source>
        <dbReference type="ARBA" id="ARBA00023002"/>
    </source>
</evidence>
<keyword evidence="3" id="KW-1185">Reference proteome</keyword>
<gene>
    <name evidence="2" type="ORF">KDM89_21800</name>
</gene>
<dbReference type="InterPro" id="IPR002869">
    <property type="entry name" value="Pyrv_flavodox_OxRed_cen"/>
</dbReference>
<protein>
    <submittedName>
        <fullName evidence="2">Uncharacterized protein</fullName>
    </submittedName>
</protein>
<dbReference type="RefSeq" id="WP_212689851.1">
    <property type="nucleotide sequence ID" value="NZ_JAGSPN010000596.1"/>
</dbReference>
<dbReference type="AlphaFoldDB" id="A0A941DVL6"/>
<dbReference type="SUPFAM" id="SSF53323">
    <property type="entry name" value="Pyruvate-ferredoxin oxidoreductase, PFOR, domain III"/>
    <property type="match status" value="1"/>
</dbReference>
<dbReference type="EMBL" id="JAGSPN010000596">
    <property type="protein sequence ID" value="MBR7784771.1"/>
    <property type="molecule type" value="Genomic_DNA"/>
</dbReference>
<organism evidence="2 3">
    <name type="scientific">Undibacterium luofuense</name>
    <dbReference type="NCBI Taxonomy" id="2828733"/>
    <lineage>
        <taxon>Bacteria</taxon>
        <taxon>Pseudomonadati</taxon>
        <taxon>Pseudomonadota</taxon>
        <taxon>Betaproteobacteria</taxon>
        <taxon>Burkholderiales</taxon>
        <taxon>Oxalobacteraceae</taxon>
        <taxon>Undibacterium</taxon>
    </lineage>
</organism>
<feature type="non-terminal residue" evidence="2">
    <location>
        <position position="96"/>
    </location>
</feature>
<feature type="non-terminal residue" evidence="2">
    <location>
        <position position="1"/>
    </location>
</feature>
<keyword evidence="1" id="KW-0560">Oxidoreductase</keyword>
<accession>A0A941DVL6</accession>
<sequence>AASIATALMGDNIATNMFILGYAWQKGWVPLEEVALMRAIELNGVSIDFNKQAFNWGRLAAHDLAAVKRLATPAQVVEIKRQPTLNEVIEKRLVFL</sequence>
<evidence type="ECO:0000313" key="2">
    <source>
        <dbReference type="EMBL" id="MBR7784771.1"/>
    </source>
</evidence>
<evidence type="ECO:0000313" key="3">
    <source>
        <dbReference type="Proteomes" id="UP000680067"/>
    </source>
</evidence>
<dbReference type="Proteomes" id="UP000680067">
    <property type="component" value="Unassembled WGS sequence"/>
</dbReference>
<reference evidence="2" key="1">
    <citation type="submission" date="2021-04" db="EMBL/GenBank/DDBJ databases">
        <title>novel species isolated from subtropical streams in China.</title>
        <authorList>
            <person name="Lu H."/>
        </authorList>
    </citation>
    <scope>NUCLEOTIDE SEQUENCE</scope>
    <source>
        <strain evidence="2">LFS511W</strain>
    </source>
</reference>
<dbReference type="Gene3D" id="3.40.920.10">
    <property type="entry name" value="Pyruvate-ferredoxin oxidoreductase, PFOR, domain III"/>
    <property type="match status" value="1"/>
</dbReference>
<comment type="caution">
    <text evidence="2">The sequence shown here is derived from an EMBL/GenBank/DDBJ whole genome shotgun (WGS) entry which is preliminary data.</text>
</comment>
<proteinExistence type="predicted"/>
<name>A0A941DVL6_9BURK</name>